<comment type="caution">
    <text evidence="9">Lacks conserved residue(s) required for the propagation of feature annotation.</text>
</comment>
<keyword evidence="2 9" id="KW-0436">Ligase</keyword>
<evidence type="ECO:0000256" key="2">
    <source>
        <dbReference type="ARBA" id="ARBA00022598"/>
    </source>
</evidence>
<comment type="similarity">
    <text evidence="9">Belongs to the dethiobiotin synthetase family.</text>
</comment>
<feature type="active site" evidence="9">
    <location>
        <position position="36"/>
    </location>
</feature>
<dbReference type="InterPro" id="IPR027417">
    <property type="entry name" value="P-loop_NTPase"/>
</dbReference>
<dbReference type="Proteomes" id="UP000253426">
    <property type="component" value="Unassembled WGS sequence"/>
</dbReference>
<proteinExistence type="inferred from homology"/>
<evidence type="ECO:0000256" key="8">
    <source>
        <dbReference type="ARBA" id="ARBA00047386"/>
    </source>
</evidence>
<dbReference type="HAMAP" id="MF_00336">
    <property type="entry name" value="BioD"/>
    <property type="match status" value="1"/>
</dbReference>
<comment type="caution">
    <text evidence="10">The sequence shown here is derived from an EMBL/GenBank/DDBJ whole genome shotgun (WGS) entry which is preliminary data.</text>
</comment>
<evidence type="ECO:0000256" key="9">
    <source>
        <dbReference type="HAMAP-Rule" id="MF_00336"/>
    </source>
</evidence>
<dbReference type="GO" id="GO:0009102">
    <property type="term" value="P:biotin biosynthetic process"/>
    <property type="evidence" value="ECO:0007669"/>
    <property type="project" value="UniProtKB-UniRule"/>
</dbReference>
<evidence type="ECO:0000256" key="6">
    <source>
        <dbReference type="ARBA" id="ARBA00022840"/>
    </source>
</evidence>
<dbReference type="RefSeq" id="WP_245958225.1">
    <property type="nucleotide sequence ID" value="NZ_QNRR01000008.1"/>
</dbReference>
<organism evidence="10 11">
    <name type="scientific">Roseimicrobium gellanilyticum</name>
    <dbReference type="NCBI Taxonomy" id="748857"/>
    <lineage>
        <taxon>Bacteria</taxon>
        <taxon>Pseudomonadati</taxon>
        <taxon>Verrucomicrobiota</taxon>
        <taxon>Verrucomicrobiia</taxon>
        <taxon>Verrucomicrobiales</taxon>
        <taxon>Verrucomicrobiaceae</taxon>
        <taxon>Roseimicrobium</taxon>
    </lineage>
</organism>
<feature type="binding site" evidence="9">
    <location>
        <position position="45"/>
    </location>
    <ligand>
        <name>ATP</name>
        <dbReference type="ChEBI" id="CHEBI:30616"/>
    </ligand>
</feature>
<comment type="pathway">
    <text evidence="9">Cofactor biosynthesis; biotin biosynthesis; biotin from 7,8-diaminononanoate: step 1/2.</text>
</comment>
<dbReference type="PANTHER" id="PTHR43210:SF2">
    <property type="entry name" value="ATP-DEPENDENT DETHIOBIOTIN SYNTHETASE BIOD 2"/>
    <property type="match status" value="1"/>
</dbReference>
<evidence type="ECO:0000256" key="7">
    <source>
        <dbReference type="ARBA" id="ARBA00022842"/>
    </source>
</evidence>
<keyword evidence="5 9" id="KW-0093">Biotin biosynthesis</keyword>
<evidence type="ECO:0000256" key="1">
    <source>
        <dbReference type="ARBA" id="ARBA00022490"/>
    </source>
</evidence>
<evidence type="ECO:0000313" key="11">
    <source>
        <dbReference type="Proteomes" id="UP000253426"/>
    </source>
</evidence>
<dbReference type="GO" id="GO:0005524">
    <property type="term" value="F:ATP binding"/>
    <property type="evidence" value="ECO:0007669"/>
    <property type="project" value="UniProtKB-UniRule"/>
</dbReference>
<dbReference type="UniPathway" id="UPA00078">
    <property type="reaction ID" value="UER00161"/>
</dbReference>
<feature type="binding site" evidence="9">
    <location>
        <position position="106"/>
    </location>
    <ligand>
        <name>Mg(2+)</name>
        <dbReference type="ChEBI" id="CHEBI:18420"/>
    </ligand>
</feature>
<dbReference type="CDD" id="cd03109">
    <property type="entry name" value="DTBS"/>
    <property type="match status" value="1"/>
</dbReference>
<protein>
    <recommendedName>
        <fullName evidence="9">ATP-dependent dethiobiotin synthetase BioD</fullName>
        <ecNumber evidence="9">6.3.3.3</ecNumber>
    </recommendedName>
    <alternativeName>
        <fullName evidence="9">DTB synthetase</fullName>
        <shortName evidence="9">DTBS</shortName>
    </alternativeName>
    <alternativeName>
        <fullName evidence="9">Dethiobiotin synthase</fullName>
    </alternativeName>
</protein>
<comment type="cofactor">
    <cofactor evidence="9">
        <name>Mg(2+)</name>
        <dbReference type="ChEBI" id="CHEBI:18420"/>
    </cofactor>
</comment>
<dbReference type="Pfam" id="PF13500">
    <property type="entry name" value="AAA_26"/>
    <property type="match status" value="1"/>
</dbReference>
<feature type="binding site" evidence="9">
    <location>
        <begin position="106"/>
        <end position="109"/>
    </location>
    <ligand>
        <name>ATP</name>
        <dbReference type="ChEBI" id="CHEBI:30616"/>
    </ligand>
</feature>
<feature type="binding site" evidence="9">
    <location>
        <position position="15"/>
    </location>
    <ligand>
        <name>Mg(2+)</name>
        <dbReference type="ChEBI" id="CHEBI:18420"/>
    </ligand>
</feature>
<keyword evidence="1 9" id="KW-0963">Cytoplasm</keyword>
<keyword evidence="7 9" id="KW-0460">Magnesium</keyword>
<dbReference type="PANTHER" id="PTHR43210">
    <property type="entry name" value="DETHIOBIOTIN SYNTHETASE"/>
    <property type="match status" value="1"/>
</dbReference>
<feature type="binding site" evidence="9">
    <location>
        <begin position="11"/>
        <end position="16"/>
    </location>
    <ligand>
        <name>ATP</name>
        <dbReference type="ChEBI" id="CHEBI:30616"/>
    </ligand>
</feature>
<dbReference type="InterPro" id="IPR004472">
    <property type="entry name" value="DTB_synth_BioD"/>
</dbReference>
<gene>
    <name evidence="9" type="primary">bioD</name>
    <name evidence="10" type="ORF">DES53_108154</name>
</gene>
<evidence type="ECO:0000256" key="4">
    <source>
        <dbReference type="ARBA" id="ARBA00022741"/>
    </source>
</evidence>
<keyword evidence="11" id="KW-1185">Reference proteome</keyword>
<accession>A0A366HDJ1</accession>
<comment type="subcellular location">
    <subcellularLocation>
        <location evidence="9">Cytoplasm</location>
    </subcellularLocation>
</comment>
<dbReference type="AlphaFoldDB" id="A0A366HDJ1"/>
<evidence type="ECO:0000256" key="3">
    <source>
        <dbReference type="ARBA" id="ARBA00022723"/>
    </source>
</evidence>
<evidence type="ECO:0000256" key="5">
    <source>
        <dbReference type="ARBA" id="ARBA00022756"/>
    </source>
</evidence>
<dbReference type="Gene3D" id="3.40.50.300">
    <property type="entry name" value="P-loop containing nucleotide triphosphate hydrolases"/>
    <property type="match status" value="1"/>
</dbReference>
<keyword evidence="3 9" id="KW-0479">Metal-binding</keyword>
<dbReference type="GO" id="GO:0000287">
    <property type="term" value="F:magnesium ion binding"/>
    <property type="evidence" value="ECO:0007669"/>
    <property type="project" value="UniProtKB-UniRule"/>
</dbReference>
<keyword evidence="4 9" id="KW-0547">Nucleotide-binding</keyword>
<dbReference type="EC" id="6.3.3.3" evidence="9"/>
<comment type="function">
    <text evidence="9">Catalyzes a mechanistically unusual reaction, the ATP-dependent insertion of CO2 between the N7 and N8 nitrogen atoms of 7,8-diaminopelargonic acid (DAPA, also called 7,8-diammoniononanoate) to form a ureido ring.</text>
</comment>
<comment type="catalytic activity">
    <reaction evidence="9">
        <text>(7R,8S)-7,8-diammoniononanoate + CO2 + ATP = (4R,5S)-dethiobiotin + ADP + phosphate + 3 H(+)</text>
        <dbReference type="Rhea" id="RHEA:15805"/>
        <dbReference type="ChEBI" id="CHEBI:15378"/>
        <dbReference type="ChEBI" id="CHEBI:16526"/>
        <dbReference type="ChEBI" id="CHEBI:30616"/>
        <dbReference type="ChEBI" id="CHEBI:43474"/>
        <dbReference type="ChEBI" id="CHEBI:149469"/>
        <dbReference type="ChEBI" id="CHEBI:149473"/>
        <dbReference type="ChEBI" id="CHEBI:456216"/>
        <dbReference type="EC" id="6.3.3.3"/>
    </reaction>
</comment>
<name>A0A366HDJ1_9BACT</name>
<evidence type="ECO:0000313" key="10">
    <source>
        <dbReference type="EMBL" id="RBP40447.1"/>
    </source>
</evidence>
<keyword evidence="6 9" id="KW-0067">ATP-binding</keyword>
<dbReference type="GO" id="GO:0005829">
    <property type="term" value="C:cytosol"/>
    <property type="evidence" value="ECO:0007669"/>
    <property type="project" value="TreeGrafter"/>
</dbReference>
<comment type="catalytic activity">
    <reaction evidence="8">
        <text>(7R,8S)-8-amino-7-(carboxyamino)nonanoate + ATP = (4R,5S)-dethiobiotin + ADP + phosphate + H(+)</text>
        <dbReference type="Rhea" id="RHEA:63684"/>
        <dbReference type="ChEBI" id="CHEBI:15378"/>
        <dbReference type="ChEBI" id="CHEBI:30616"/>
        <dbReference type="ChEBI" id="CHEBI:43474"/>
        <dbReference type="ChEBI" id="CHEBI:149470"/>
        <dbReference type="ChEBI" id="CHEBI:149473"/>
        <dbReference type="ChEBI" id="CHEBI:456216"/>
    </reaction>
</comment>
<dbReference type="NCBIfam" id="TIGR00347">
    <property type="entry name" value="bioD"/>
    <property type="match status" value="1"/>
</dbReference>
<dbReference type="SUPFAM" id="SSF52540">
    <property type="entry name" value="P-loop containing nucleoside triphosphate hydrolases"/>
    <property type="match status" value="1"/>
</dbReference>
<reference evidence="10 11" key="1">
    <citation type="submission" date="2018-06" db="EMBL/GenBank/DDBJ databases">
        <title>Genomic Encyclopedia of Type Strains, Phase IV (KMG-IV): sequencing the most valuable type-strain genomes for metagenomic binning, comparative biology and taxonomic classification.</title>
        <authorList>
            <person name="Goeker M."/>
        </authorList>
    </citation>
    <scope>NUCLEOTIDE SEQUENCE [LARGE SCALE GENOMIC DNA]</scope>
    <source>
        <strain evidence="10 11">DSM 25532</strain>
    </source>
</reference>
<dbReference type="GO" id="GO:0004141">
    <property type="term" value="F:dethiobiotin synthase activity"/>
    <property type="evidence" value="ECO:0007669"/>
    <property type="project" value="UniProtKB-UniRule"/>
</dbReference>
<dbReference type="EMBL" id="QNRR01000008">
    <property type="protein sequence ID" value="RBP40447.1"/>
    <property type="molecule type" value="Genomic_DNA"/>
</dbReference>
<dbReference type="PIRSF" id="PIRSF006755">
    <property type="entry name" value="DTB_synth"/>
    <property type="match status" value="1"/>
</dbReference>
<feature type="binding site" evidence="9">
    <location>
        <position position="45"/>
    </location>
    <ligand>
        <name>Mg(2+)</name>
        <dbReference type="ChEBI" id="CHEBI:18420"/>
    </ligand>
</feature>
<sequence>MQIFITGTDTDAGKTYVTCRLLEAFKASGRVAVGCKPFCCGSREDVANLRAAGADGFSMDELNPCWMKIPASPYASSLIENQPIEPGAVLAACVSLRSRSEHILVEGVGGWEVPITEKYTAADFAEHLGWPVVVVVNNKLGALNHTILTVRNINARGLTCPGIILNYASAERDAASISNSMILDRMGIPVLGELMHGETDAAELLRAVEAAVP</sequence>
<comment type="subunit">
    <text evidence="9">Homodimer.</text>
</comment>